<dbReference type="OrthoDB" id="5403729at2759"/>
<feature type="non-terminal residue" evidence="1">
    <location>
        <position position="89"/>
    </location>
</feature>
<evidence type="ECO:0000313" key="2">
    <source>
        <dbReference type="Proteomes" id="UP000091918"/>
    </source>
</evidence>
<reference evidence="1 2" key="1">
    <citation type="submission" date="2015-07" db="EMBL/GenBank/DDBJ databases">
        <title>Emmonsia species relationships and genome sequence.</title>
        <authorList>
            <person name="Cuomo C.A."/>
            <person name="Schwartz I.S."/>
            <person name="Kenyon C."/>
            <person name="de Hoog G.S."/>
            <person name="Govender N.P."/>
            <person name="Botha A."/>
            <person name="Moreno L."/>
            <person name="de Vries M."/>
            <person name="Munoz J.F."/>
            <person name="Stielow J.B."/>
        </authorList>
    </citation>
    <scope>NUCLEOTIDE SEQUENCE [LARGE SCALE GENOMIC DNA]</scope>
    <source>
        <strain evidence="1 2">CBS 136260</strain>
    </source>
</reference>
<organism evidence="1 2">
    <name type="scientific">Emergomyces africanus</name>
    <dbReference type="NCBI Taxonomy" id="1955775"/>
    <lineage>
        <taxon>Eukaryota</taxon>
        <taxon>Fungi</taxon>
        <taxon>Dikarya</taxon>
        <taxon>Ascomycota</taxon>
        <taxon>Pezizomycotina</taxon>
        <taxon>Eurotiomycetes</taxon>
        <taxon>Eurotiomycetidae</taxon>
        <taxon>Onygenales</taxon>
        <taxon>Ajellomycetaceae</taxon>
        <taxon>Emergomyces</taxon>
    </lineage>
</organism>
<protein>
    <submittedName>
        <fullName evidence="1">Uncharacterized protein</fullName>
    </submittedName>
</protein>
<accession>A0A1B7NP55</accession>
<proteinExistence type="predicted"/>
<name>A0A1B7NP55_9EURO</name>
<dbReference type="Proteomes" id="UP000091918">
    <property type="component" value="Unassembled WGS sequence"/>
</dbReference>
<evidence type="ECO:0000313" key="1">
    <source>
        <dbReference type="EMBL" id="OAX78592.1"/>
    </source>
</evidence>
<gene>
    <name evidence="1" type="ORF">ACJ72_07098</name>
</gene>
<keyword evidence="2" id="KW-1185">Reference proteome</keyword>
<sequence length="89" mass="9551">MAAETLTSMSMPTSTETAADTIELLESRLRRIEYLLTGEASWTGEPPRITTATGVGGGEKPATTRLAELEYELKTLANKVPAVRDVLGL</sequence>
<dbReference type="EMBL" id="LGUA01001423">
    <property type="protein sequence ID" value="OAX78592.1"/>
    <property type="molecule type" value="Genomic_DNA"/>
</dbReference>
<comment type="caution">
    <text evidence="1">The sequence shown here is derived from an EMBL/GenBank/DDBJ whole genome shotgun (WGS) entry which is preliminary data.</text>
</comment>
<dbReference type="AlphaFoldDB" id="A0A1B7NP55"/>